<dbReference type="GO" id="GO:0007165">
    <property type="term" value="P:signal transduction"/>
    <property type="evidence" value="ECO:0007669"/>
    <property type="project" value="InterPro"/>
</dbReference>
<dbReference type="STRING" id="106370.Francci3_3449"/>
<dbReference type="PhylomeDB" id="Q2J7D9"/>
<evidence type="ECO:0000313" key="4">
    <source>
        <dbReference type="EMBL" id="ABD12803.1"/>
    </source>
</evidence>
<feature type="compositionally biased region" description="Pro residues" evidence="1">
    <location>
        <begin position="1038"/>
        <end position="1047"/>
    </location>
</feature>
<dbReference type="InterPro" id="IPR041664">
    <property type="entry name" value="AAA_16"/>
</dbReference>
<dbReference type="Pfam" id="PF13374">
    <property type="entry name" value="TPR_10"/>
    <property type="match status" value="1"/>
</dbReference>
<dbReference type="Pfam" id="PF13191">
    <property type="entry name" value="AAA_16"/>
    <property type="match status" value="1"/>
</dbReference>
<dbReference type="OrthoDB" id="580767at2"/>
<dbReference type="SUPFAM" id="SSF52540">
    <property type="entry name" value="P-loop containing nucleoside triphosphate hydrolases"/>
    <property type="match status" value="1"/>
</dbReference>
<proteinExistence type="predicted"/>
<feature type="compositionally biased region" description="Acidic residues" evidence="1">
    <location>
        <begin position="535"/>
        <end position="554"/>
    </location>
</feature>
<dbReference type="Pfam" id="PF13676">
    <property type="entry name" value="TIR_2"/>
    <property type="match status" value="1"/>
</dbReference>
<dbReference type="Gene3D" id="3.40.50.300">
    <property type="entry name" value="P-loop containing nucleotide triphosphate hydrolases"/>
    <property type="match status" value="1"/>
</dbReference>
<dbReference type="InterPro" id="IPR011990">
    <property type="entry name" value="TPR-like_helical_dom_sf"/>
</dbReference>
<evidence type="ECO:0000256" key="1">
    <source>
        <dbReference type="SAM" id="MobiDB-lite"/>
    </source>
</evidence>
<dbReference type="HOGENOM" id="CLU_000288_125_8_11"/>
<gene>
    <name evidence="4" type="ordered locus">Francci3_3449</name>
</gene>
<dbReference type="eggNOG" id="COG0457">
    <property type="taxonomic scope" value="Bacteria"/>
</dbReference>
<dbReference type="KEGG" id="fra:Francci3_3449"/>
<dbReference type="InterPro" id="IPR027417">
    <property type="entry name" value="P-loop_NTPase"/>
</dbReference>
<dbReference type="RefSeq" id="WP_011437828.1">
    <property type="nucleotide sequence ID" value="NC_007777.1"/>
</dbReference>
<feature type="region of interest" description="Disordered" evidence="1">
    <location>
        <begin position="1030"/>
        <end position="1056"/>
    </location>
</feature>
<reference evidence="4 5" key="1">
    <citation type="journal article" date="2007" name="Genome Res.">
        <title>Genome characteristics of facultatively symbiotic Frankia sp. strains reflect host range and host plant biogeography.</title>
        <authorList>
            <person name="Normand P."/>
            <person name="Lapierre P."/>
            <person name="Tisa L.S."/>
            <person name="Gogarten J.P."/>
            <person name="Alloisio N."/>
            <person name="Bagnarol E."/>
            <person name="Bassi C.A."/>
            <person name="Berry A.M."/>
            <person name="Bickhart D.M."/>
            <person name="Choisne N."/>
            <person name="Couloux A."/>
            <person name="Cournoyer B."/>
            <person name="Cruveiller S."/>
            <person name="Daubin V."/>
            <person name="Demange N."/>
            <person name="Francino M.P."/>
            <person name="Goltsman E."/>
            <person name="Huang Y."/>
            <person name="Kopp O.R."/>
            <person name="Labarre L."/>
            <person name="Lapidus A."/>
            <person name="Lavire C."/>
            <person name="Marechal J."/>
            <person name="Martinez M."/>
            <person name="Mastronunzio J.E."/>
            <person name="Mullin B.C."/>
            <person name="Niemann J."/>
            <person name="Pujic P."/>
            <person name="Rawnsley T."/>
            <person name="Rouy Z."/>
            <person name="Schenowitz C."/>
            <person name="Sellstedt A."/>
            <person name="Tavares F."/>
            <person name="Tomkins J.P."/>
            <person name="Vallenet D."/>
            <person name="Valverde C."/>
            <person name="Wall L.G."/>
            <person name="Wang Y."/>
            <person name="Medigue C."/>
            <person name="Benson D.R."/>
        </authorList>
    </citation>
    <scope>NUCLEOTIDE SEQUENCE [LARGE SCALE GENOMIC DNA]</scope>
    <source>
        <strain evidence="5">DSM 45818 / CECT 9043 / CcI3</strain>
    </source>
</reference>
<evidence type="ECO:0000313" key="5">
    <source>
        <dbReference type="Proteomes" id="UP000001937"/>
    </source>
</evidence>
<feature type="domain" description="TIR" evidence="3">
    <location>
        <begin position="14"/>
        <end position="125"/>
    </location>
</feature>
<dbReference type="AlphaFoldDB" id="Q2J7D9"/>
<evidence type="ECO:0000259" key="2">
    <source>
        <dbReference type="Pfam" id="PF13191"/>
    </source>
</evidence>
<dbReference type="Gene3D" id="3.40.50.10140">
    <property type="entry name" value="Toll/interleukin-1 receptor homology (TIR) domain"/>
    <property type="match status" value="1"/>
</dbReference>
<keyword evidence="5" id="KW-1185">Reference proteome</keyword>
<dbReference type="InterPro" id="IPR035897">
    <property type="entry name" value="Toll_tir_struct_dom_sf"/>
</dbReference>
<dbReference type="Gene3D" id="1.25.40.10">
    <property type="entry name" value="Tetratricopeptide repeat domain"/>
    <property type="match status" value="3"/>
</dbReference>
<feature type="region of interest" description="Disordered" evidence="1">
    <location>
        <begin position="532"/>
        <end position="554"/>
    </location>
</feature>
<dbReference type="SMART" id="SM00028">
    <property type="entry name" value="TPR"/>
    <property type="match status" value="4"/>
</dbReference>
<dbReference type="PANTHER" id="PTHR46082">
    <property type="entry name" value="ATP/GTP-BINDING PROTEIN-RELATED"/>
    <property type="match status" value="1"/>
</dbReference>
<organism evidence="4 5">
    <name type="scientific">Frankia casuarinae (strain DSM 45818 / CECT 9043 / HFP020203 / CcI3)</name>
    <dbReference type="NCBI Taxonomy" id="106370"/>
    <lineage>
        <taxon>Bacteria</taxon>
        <taxon>Bacillati</taxon>
        <taxon>Actinomycetota</taxon>
        <taxon>Actinomycetes</taxon>
        <taxon>Frankiales</taxon>
        <taxon>Frankiaceae</taxon>
        <taxon>Frankia</taxon>
    </lineage>
</organism>
<name>Q2J7D9_FRACC</name>
<accession>Q2J7D9</accession>
<dbReference type="InterPro" id="IPR019734">
    <property type="entry name" value="TPR_rpt"/>
</dbReference>
<dbReference type="SUPFAM" id="SSF48452">
    <property type="entry name" value="TPR-like"/>
    <property type="match status" value="4"/>
</dbReference>
<dbReference type="PANTHER" id="PTHR46082:SF6">
    <property type="entry name" value="AAA+ ATPASE DOMAIN-CONTAINING PROTEIN-RELATED"/>
    <property type="match status" value="1"/>
</dbReference>
<dbReference type="EMBL" id="CP000249">
    <property type="protein sequence ID" value="ABD12803.1"/>
    <property type="molecule type" value="Genomic_DNA"/>
</dbReference>
<dbReference type="InterPro" id="IPR053137">
    <property type="entry name" value="NLR-like"/>
</dbReference>
<protein>
    <submittedName>
        <fullName evidence="4">Tetratricopeptide TPR_4</fullName>
    </submittedName>
</protein>
<sequence length="1056" mass="114171">MTGGGDGHGAPDCFVSYADDGRAWAEWIAGTLEDAGYQVLLESWAPAGTHRVGWLDRAVSQARHTIAVVSDGYLRSSPAVAEWAAAWSADPTGGERRLLVTRVADRPLPGLLGQLVPVDLFDRSEIAVRASLLAALRGDRPQPEQPPGFPGRRGIFPPELPAVWNVPDQPARFVGRTAALARLDEALSRSPLVTVTGIAGIGKTSLVTEYVRQHRADLDAVWWVPAERPELIGERVRELAPAVGLPGHAEPAAVIANLGRADGRWLIVLDDAADADTLPDWLRPTEPGRLLLTSRNPGWDHLGPVVPVGPMDRAESVTLLAGRLPAVERTVADRIAERLGDHPLALDQAAHRISTGRTPAETYLQVLIDRPEVLLAQGEVSGRPGATAATLWDEPIRRLDAEAPAAGHLLRIVAHGDNEPIPIRLFTAEPDVIPDSGLRAAAGDPLALADTVGVLERYGLAHRDADTVTMHRLVRAAVHTHTGPDQADEIVATMARMLRASLPDAVTANPEAWPAWRELLPHTLAVLDATATDSTDADSTDADGPEADGPEADGPEAAWLAERSAAYLLGQGRADQALPLAARALAARERLDGPVHVDTLACRETLARVALGAGRIDAAGRLAEHTVADRERILGPEHPDTLVSRDTLAQLFQKVGQTDRAVEMFQRTLATRERILGPEHPDTLEGRHSLGRAYDAAGRDDEAARLLRDTLADQRRILGPEHPATLDTRHSLAVAYRRIGAVGDAVPLFEQTLAARERVLGPEHPAALGTRHQLAVTHHQAGRLDDATREFGRALTGRERTLGPDHPDTLETVDGLARAHLYAGRLDDAAREFGRALTGRERALGPDHPETTETRESLATAHLRLGRPGEAVPHLERALDRHEHVLGRAHPYTVEARNALATTYRRTGQLEAAVPLLERLLADRSRAHGVGDARTLRTADGLAEVYRTTGRLPQAVGLNERVLAVRERLLGPGHPDTRATRGALADTYRQAGRPADAVPLYRAALTDALREHGPFHPDSTRARRTLADTVGETRHDQPPPLERPIPVEPRFRHRDP</sequence>
<dbReference type="InterPro" id="IPR000157">
    <property type="entry name" value="TIR_dom"/>
</dbReference>
<dbReference type="SUPFAM" id="SSF52200">
    <property type="entry name" value="Toll/Interleukin receptor TIR domain"/>
    <property type="match status" value="1"/>
</dbReference>
<dbReference type="Pfam" id="PF13424">
    <property type="entry name" value="TPR_12"/>
    <property type="match status" value="5"/>
</dbReference>
<dbReference type="Proteomes" id="UP000001937">
    <property type="component" value="Chromosome"/>
</dbReference>
<evidence type="ECO:0000259" key="3">
    <source>
        <dbReference type="Pfam" id="PF13676"/>
    </source>
</evidence>
<feature type="domain" description="Orc1-like AAA ATPase" evidence="2">
    <location>
        <begin position="172"/>
        <end position="234"/>
    </location>
</feature>